<dbReference type="Proteomes" id="UP000226106">
    <property type="component" value="Unassembled WGS sequence"/>
</dbReference>
<evidence type="ECO:0000313" key="1">
    <source>
        <dbReference type="EMBL" id="PFT48231.1"/>
    </source>
</evidence>
<dbReference type="EMBL" id="NVCO01000026">
    <property type="protein sequence ID" value="PFT48231.1"/>
    <property type="molecule type" value="Genomic_DNA"/>
</dbReference>
<proteinExistence type="predicted"/>
<accession>A0A9X7FWQ7</accession>
<gene>
    <name evidence="1" type="ORF">COK72_09100</name>
</gene>
<dbReference type="RefSeq" id="WP_098640390.1">
    <property type="nucleotide sequence ID" value="NZ_NVCO01000026.1"/>
</dbReference>
<organism evidence="1 2">
    <name type="scientific">Bacillus thuringiensis</name>
    <dbReference type="NCBI Taxonomy" id="1428"/>
    <lineage>
        <taxon>Bacteria</taxon>
        <taxon>Bacillati</taxon>
        <taxon>Bacillota</taxon>
        <taxon>Bacilli</taxon>
        <taxon>Bacillales</taxon>
        <taxon>Bacillaceae</taxon>
        <taxon>Bacillus</taxon>
        <taxon>Bacillus cereus group</taxon>
    </lineage>
</organism>
<sequence length="448" mass="52637">MDILENGLHSLKNAIHNLKKLETASEDEREYIIKDAIIGLHHSTETLFKYLVKENQEILIYKDLNDYFTKEMKHILTGNVGVSKGYQGNTITFLEAIDRAAVLNNLEISEIDYGAFKRLNILRNSITHHEYDLTEDLIKFLITQVLTIVFPIYKDNLPDFKAYVEQHELDLKGTNQVNDFHIWRFIRHFSLLKKFFSSIKSLESLRENDIISKKHLKEKEKEKESFIRYYDCPFCKEEFFKKEHVYFEGGEEVMYYGQCLLCNTSLNKDDAQYIQITYGNYDSFLKYFKTDLLILKDLLNDEGLASRITPEDISAMNEFVNDDDINEFLVEYIERIFDNTLFHILVDECASIDYDSSELDNAVTWDTELKVHIEINELHEFDILLIKQMISNCTVLLIKPEICNQAFKQAVEEEMVINTIVDHRNPQTEEDVEVDVEISFNINPKIFN</sequence>
<reference evidence="1 2" key="1">
    <citation type="submission" date="2017-09" db="EMBL/GenBank/DDBJ databases">
        <title>Large-scale bioinformatics analysis of Bacillus genomes uncovers conserved roles of natural products in bacterial physiology.</title>
        <authorList>
            <consortium name="Agbiome Team Llc"/>
            <person name="Bleich R.M."/>
            <person name="Grubbs K.J."/>
            <person name="Santa Maria K.C."/>
            <person name="Allen S.E."/>
            <person name="Farag S."/>
            <person name="Shank E.A."/>
            <person name="Bowers A."/>
        </authorList>
    </citation>
    <scope>NUCLEOTIDE SEQUENCE [LARGE SCALE GENOMIC DNA]</scope>
    <source>
        <strain evidence="1 2">AFS065400</strain>
    </source>
</reference>
<evidence type="ECO:0000313" key="2">
    <source>
        <dbReference type="Proteomes" id="UP000226106"/>
    </source>
</evidence>
<protein>
    <submittedName>
        <fullName evidence="1">Uncharacterized protein</fullName>
    </submittedName>
</protein>
<comment type="caution">
    <text evidence="1">The sequence shown here is derived from an EMBL/GenBank/DDBJ whole genome shotgun (WGS) entry which is preliminary data.</text>
</comment>
<name>A0A9X7FWQ7_BACTU</name>
<dbReference type="AlphaFoldDB" id="A0A9X7FWQ7"/>